<dbReference type="GO" id="GO:0004177">
    <property type="term" value="F:aminopeptidase activity"/>
    <property type="evidence" value="ECO:0007669"/>
    <property type="project" value="UniProtKB-KW"/>
</dbReference>
<evidence type="ECO:0000259" key="14">
    <source>
        <dbReference type="Pfam" id="PF18962"/>
    </source>
</evidence>
<keyword evidence="10" id="KW-0862">Zinc</keyword>
<evidence type="ECO:0000256" key="3">
    <source>
        <dbReference type="ARBA" id="ARBA00010136"/>
    </source>
</evidence>
<comment type="cofactor">
    <cofactor evidence="2">
        <name>Zn(2+)</name>
        <dbReference type="ChEBI" id="CHEBI:29105"/>
    </cofactor>
</comment>
<evidence type="ECO:0000256" key="12">
    <source>
        <dbReference type="SAM" id="SignalP"/>
    </source>
</evidence>
<dbReference type="InterPro" id="IPR027268">
    <property type="entry name" value="Peptidase_M4/M1_CTD_sf"/>
</dbReference>
<dbReference type="Proteomes" id="UP001597094">
    <property type="component" value="Unassembled WGS sequence"/>
</dbReference>
<sequence>MFRNLLLILLCLFLSNKYTLAQTAPTCVQSRLSTLQRQAVAKPEHQRLMNRYDITFYKLDLQLERNSLNIAGSATLQAQARQPLTVFAFELHPNLQIDSVVVNGQRERGINRDGGDAAVTLSSPVAALQRVSAIIYYHGSAPSGASAAIGNGFNTARTPFGSNVTWSLSEPYAAYEWWPTKQVLTDKADSVQVSVTTDAQNKVGSNGLLTHIADLPDGRKRYEWKSTYPIAYYLVSVAVSDYEEYVTYANPAGAKSPIPIINYVYGGNALQYYKDEIDKTGPLIEYFSELFTLYPFSGEKYGHSMAPLGGGMEHQTMTTISDFEFTLNAHELAHQWFGDNVTCASWQDIWLNEGFASYAEYLALQKFNPDRAKRWIESAQSWGKRELDGSVMVTDTTQVSRIFNYGLSYKKAAAVIHMLRYTIANDTLFFKALRNYQQQFGGSTATTDDLQQVVEKTTGLSLTYFFDQWYRGSGFPVHTVDWAQNGEMVTVTTTQTPTGTTSLFKMDMEYLFKTSAGDTLIKVAHNQLQEQYQFNLKGTVHSIQVDPNGWLLQNTREIAPGPVLGIEDDYAASKVILYPNPVPDFLHVANLPFQPKTATIFDATGKLVRKYEQLSAPEIRLDVNLLKAGIYHLYLTNGKEHYRSSFIRINP</sequence>
<protein>
    <recommendedName>
        <fullName evidence="5">Aminopeptidase N</fullName>
        <ecNumber evidence="4">3.4.11.2</ecNumber>
    </recommendedName>
</protein>
<keyword evidence="7" id="KW-0645">Protease</keyword>
<dbReference type="PANTHER" id="PTHR11533">
    <property type="entry name" value="PROTEASE M1 ZINC METALLOPROTEASE"/>
    <property type="match status" value="1"/>
</dbReference>
<keyword evidence="11" id="KW-0482">Metalloprotease</keyword>
<dbReference type="Pfam" id="PF01433">
    <property type="entry name" value="Peptidase_M1"/>
    <property type="match status" value="1"/>
</dbReference>
<accession>A0ABW3SJL8</accession>
<comment type="catalytic activity">
    <reaction evidence="1">
        <text>Release of an N-terminal amino acid, Xaa-|-Yaa- from a peptide, amide or arylamide. Xaa is preferably Ala, but may be most amino acids including Pro (slow action). When a terminal hydrophobic residue is followed by a prolyl residue, the two may be released as an intact Xaa-Pro dipeptide.</text>
        <dbReference type="EC" id="3.4.11.2"/>
    </reaction>
</comment>
<reference evidence="16" key="1">
    <citation type="journal article" date="2019" name="Int. J. Syst. Evol. Microbiol.">
        <title>The Global Catalogue of Microorganisms (GCM) 10K type strain sequencing project: providing services to taxonomists for standard genome sequencing and annotation.</title>
        <authorList>
            <consortium name="The Broad Institute Genomics Platform"/>
            <consortium name="The Broad Institute Genome Sequencing Center for Infectious Disease"/>
            <person name="Wu L."/>
            <person name="Ma J."/>
        </authorList>
    </citation>
    <scope>NUCLEOTIDE SEQUENCE [LARGE SCALE GENOMIC DNA]</scope>
    <source>
        <strain evidence="16">JCM 31319</strain>
    </source>
</reference>
<comment type="similarity">
    <text evidence="3">Belongs to the peptidase M1 family.</text>
</comment>
<evidence type="ECO:0000256" key="5">
    <source>
        <dbReference type="ARBA" id="ARBA00015611"/>
    </source>
</evidence>
<dbReference type="InterPro" id="IPR042097">
    <property type="entry name" value="Aminopeptidase_N-like_N_sf"/>
</dbReference>
<evidence type="ECO:0000313" key="16">
    <source>
        <dbReference type="Proteomes" id="UP001597094"/>
    </source>
</evidence>
<dbReference type="EMBL" id="JBHTLD010000004">
    <property type="protein sequence ID" value="MFD1184778.1"/>
    <property type="molecule type" value="Genomic_DNA"/>
</dbReference>
<name>A0ABW3SJL8_9BACT</name>
<feature type="domain" description="Secretion system C-terminal sorting" evidence="14">
    <location>
        <begin position="577"/>
        <end position="642"/>
    </location>
</feature>
<evidence type="ECO:0000256" key="2">
    <source>
        <dbReference type="ARBA" id="ARBA00001947"/>
    </source>
</evidence>
<keyword evidence="16" id="KW-1185">Reference proteome</keyword>
<dbReference type="SUPFAM" id="SSF63737">
    <property type="entry name" value="Leukotriene A4 hydrolase N-terminal domain"/>
    <property type="match status" value="1"/>
</dbReference>
<feature type="chain" id="PRO_5046322343" description="Aminopeptidase N" evidence="12">
    <location>
        <begin position="22"/>
        <end position="651"/>
    </location>
</feature>
<dbReference type="SUPFAM" id="SSF55486">
    <property type="entry name" value="Metalloproteases ('zincins'), catalytic domain"/>
    <property type="match status" value="1"/>
</dbReference>
<evidence type="ECO:0000256" key="11">
    <source>
        <dbReference type="ARBA" id="ARBA00023049"/>
    </source>
</evidence>
<evidence type="ECO:0000313" key="15">
    <source>
        <dbReference type="EMBL" id="MFD1184778.1"/>
    </source>
</evidence>
<keyword evidence="9" id="KW-0378">Hydrolase</keyword>
<evidence type="ECO:0000259" key="13">
    <source>
        <dbReference type="Pfam" id="PF01433"/>
    </source>
</evidence>
<dbReference type="Pfam" id="PF18962">
    <property type="entry name" value="Por_Secre_tail"/>
    <property type="match status" value="1"/>
</dbReference>
<feature type="domain" description="Peptidase M1 membrane alanine aminopeptidase" evidence="13">
    <location>
        <begin position="327"/>
        <end position="469"/>
    </location>
</feature>
<dbReference type="PRINTS" id="PR00756">
    <property type="entry name" value="ALADIPTASE"/>
</dbReference>
<evidence type="ECO:0000256" key="9">
    <source>
        <dbReference type="ARBA" id="ARBA00022801"/>
    </source>
</evidence>
<dbReference type="InterPro" id="IPR014782">
    <property type="entry name" value="Peptidase_M1_dom"/>
</dbReference>
<dbReference type="Gene3D" id="2.60.40.1730">
    <property type="entry name" value="tricorn interacting facor f3 domain"/>
    <property type="match status" value="1"/>
</dbReference>
<dbReference type="RefSeq" id="WP_377522215.1">
    <property type="nucleotide sequence ID" value="NZ_JBHTLD010000004.1"/>
</dbReference>
<evidence type="ECO:0000256" key="10">
    <source>
        <dbReference type="ARBA" id="ARBA00022833"/>
    </source>
</evidence>
<organism evidence="15 16">
    <name type="scientific">Pontibacter rugosus</name>
    <dbReference type="NCBI Taxonomy" id="1745966"/>
    <lineage>
        <taxon>Bacteria</taxon>
        <taxon>Pseudomonadati</taxon>
        <taxon>Bacteroidota</taxon>
        <taxon>Cytophagia</taxon>
        <taxon>Cytophagales</taxon>
        <taxon>Hymenobacteraceae</taxon>
        <taxon>Pontibacter</taxon>
    </lineage>
</organism>
<dbReference type="Gene3D" id="1.10.390.10">
    <property type="entry name" value="Neutral Protease Domain 2"/>
    <property type="match status" value="1"/>
</dbReference>
<dbReference type="PANTHER" id="PTHR11533:SF174">
    <property type="entry name" value="PUROMYCIN-SENSITIVE AMINOPEPTIDASE-RELATED"/>
    <property type="match status" value="1"/>
</dbReference>
<feature type="signal peptide" evidence="12">
    <location>
        <begin position="1"/>
        <end position="21"/>
    </location>
</feature>
<keyword evidence="6 15" id="KW-0031">Aminopeptidase</keyword>
<keyword evidence="8" id="KW-0479">Metal-binding</keyword>
<evidence type="ECO:0000256" key="6">
    <source>
        <dbReference type="ARBA" id="ARBA00022438"/>
    </source>
</evidence>
<comment type="caution">
    <text evidence="15">The sequence shown here is derived from an EMBL/GenBank/DDBJ whole genome shotgun (WGS) entry which is preliminary data.</text>
</comment>
<evidence type="ECO:0000256" key="7">
    <source>
        <dbReference type="ARBA" id="ARBA00022670"/>
    </source>
</evidence>
<evidence type="ECO:0000256" key="1">
    <source>
        <dbReference type="ARBA" id="ARBA00000098"/>
    </source>
</evidence>
<dbReference type="InterPro" id="IPR050344">
    <property type="entry name" value="Peptidase_M1_aminopeptidases"/>
</dbReference>
<proteinExistence type="inferred from homology"/>
<evidence type="ECO:0000256" key="4">
    <source>
        <dbReference type="ARBA" id="ARBA00012564"/>
    </source>
</evidence>
<keyword evidence="12" id="KW-0732">Signal</keyword>
<dbReference type="InterPro" id="IPR001930">
    <property type="entry name" value="Peptidase_M1"/>
</dbReference>
<dbReference type="NCBIfam" id="TIGR04183">
    <property type="entry name" value="Por_Secre_tail"/>
    <property type="match status" value="1"/>
</dbReference>
<dbReference type="InterPro" id="IPR026444">
    <property type="entry name" value="Secre_tail"/>
</dbReference>
<evidence type="ECO:0000256" key="8">
    <source>
        <dbReference type="ARBA" id="ARBA00022723"/>
    </source>
</evidence>
<gene>
    <name evidence="15" type="ORF">ACFQ2O_01075</name>
</gene>
<dbReference type="CDD" id="cd09603">
    <property type="entry name" value="M1_APN_like"/>
    <property type="match status" value="1"/>
</dbReference>
<dbReference type="EC" id="3.4.11.2" evidence="4"/>